<dbReference type="SUPFAM" id="SSF49299">
    <property type="entry name" value="PKD domain"/>
    <property type="match status" value="3"/>
</dbReference>
<evidence type="ECO:0000259" key="1">
    <source>
        <dbReference type="PROSITE" id="PS50093"/>
    </source>
</evidence>
<dbReference type="EMBL" id="MIYU01000017">
    <property type="protein sequence ID" value="OIR15157.1"/>
    <property type="molecule type" value="Genomic_DNA"/>
</dbReference>
<dbReference type="CDD" id="cd00146">
    <property type="entry name" value="PKD"/>
    <property type="match status" value="3"/>
</dbReference>
<organism evidence="2 3">
    <name type="scientific">Marine Group III euryarchaeote CG-Bathy1</name>
    <dbReference type="NCBI Taxonomy" id="1889001"/>
    <lineage>
        <taxon>Archaea</taxon>
        <taxon>Methanobacteriati</taxon>
        <taxon>Thermoplasmatota</taxon>
        <taxon>Thermoplasmata</taxon>
        <taxon>Candidatus Thermoprofundales</taxon>
    </lineage>
</organism>
<dbReference type="NCBIfam" id="TIGR03296">
    <property type="entry name" value="M6dom_TIGR03296"/>
    <property type="match status" value="1"/>
</dbReference>
<dbReference type="PANTHER" id="PTHR41775">
    <property type="entry name" value="SECRETED PROTEIN-RELATED"/>
    <property type="match status" value="1"/>
</dbReference>
<name>A0A1J5TFL9_9ARCH</name>
<proteinExistence type="predicted"/>
<dbReference type="PANTHER" id="PTHR41775:SF1">
    <property type="entry name" value="PEPTIDASE M6-LIKE DOMAIN-CONTAINING PROTEIN"/>
    <property type="match status" value="1"/>
</dbReference>
<sequence>MKKHLLLAIPIFIAIVSIVPDNAEAVESHGTIEVAVLMAQYDDYSFQELDNTEVEDLVFGSQNSMYDFFYENSGGDLNLQGDVYGPFTLPGDRCDYGESGNMDVFDDTIDEADPSVNFGPYDAFVVIHAGQGYESGGDGCDIWSHQRGGNWHTNERTFYQSETFPEYQNCGGRASPLGVAVHEFGHMIDLDTDGDGDGDKFIPDLYSTDYSNDGIGAWGVMAGGSWNDCGETPAYFSAWVREMADWLDDEGEMVLLTSGEENLDIQPIYSNGVVYKLPIPASDPDSDEYFLIENRQKQSYDSALPGDGLVIWHIDMSVCHQKWNSNTVQNDASHRCVAVEEADGNDELDTDGGSGGQSGDPWFGDIDFTNSSYPSSNSYDGDDSLWRLLNIKQVGSAINLDINMVGEPTAIISIDGTETDPNFPIKVLKGDDVYFDASSSVDQDGDDLTFDWDVCGTSLSQESFTLSFNSYQECDVILTVEDTDDMTHTTSVSIIVHGRPLIDYTITKTEVSMDEEITIDVSYSHDDDDGWEDVVDFWRYKNLDCGVISQNFDFSEITNWTFSYEEIGNCSATLIVTDTWGAVSEVIIDILVRNEDPEVDFTIVPESGNTSISFQFEDLSTDFETDYEDLTRTWDFGDGNSLTTTDSIVYHTYSMPDTYDIILIVEDEHDGSNTTEKQFTVDNSLPIASIDVPNGISIDDGWTIPSGEEALISAEGSTDQEGLSMEYSWYINEESYEGITVDIILDSGSYILELSVTDYHGAEASISRTIEVVDRPTTSLNAAFTNILVGDSLSITASNSTTTDIDSYSWTLNGDIIGTSIETIDFTPSEAGEYLITVTGHHSSGLTTATHEITITVYDPPVSKMDIAGLYVEGKTLLFDGSTSTGSDLSYSWNLDGQEYNTVSFSKIMEAGGNHYVTLTVTQNPIGESTSEETFYIDWLPTLEVTIDTPNPRVGETFVLNFLASDFEDVSATISHIEVSGFENLGYSNGNIGDSSLSLSLYRDTAGDGEVTVTFHDSHGNTLQNTFEYSVTEWPDGEVGNMNWYGSDTEDESGVVQISVANRGAGVFEGKLYLTQNGRQVSEWNVTLSPSSDSTFSYEWISEVGFHTFQAELITLDAINGRVGESDLTNNNAELTFEIQKKGLPSLSLLASVSLIILVALSGSRKLIKP</sequence>
<dbReference type="Gene3D" id="2.60.40.10">
    <property type="entry name" value="Immunoglobulins"/>
    <property type="match status" value="6"/>
</dbReference>
<reference evidence="2 3" key="1">
    <citation type="submission" date="2016-08" db="EMBL/GenBank/DDBJ databases">
        <title>New Insights into Marine Group III Euryarchaeota, from dark to light.</title>
        <authorList>
            <person name="Haro-Moreno J.M."/>
            <person name="Rodriguez-Valera F."/>
            <person name="Lopez-Garcia P."/>
            <person name="Moreira D."/>
            <person name="Martin-Cuadrado A.B."/>
        </authorList>
    </citation>
    <scope>NUCLEOTIDE SEQUENCE [LARGE SCALE GENOMIC DNA]</scope>
    <source>
        <strain evidence="2">CG-Bathy1</strain>
    </source>
</reference>
<dbReference type="Proteomes" id="UP000183815">
    <property type="component" value="Unassembled WGS sequence"/>
</dbReference>
<gene>
    <name evidence="2" type="ORF">BEU04_02195</name>
</gene>
<dbReference type="InterPro" id="IPR035986">
    <property type="entry name" value="PKD_dom_sf"/>
</dbReference>
<dbReference type="AlphaFoldDB" id="A0A1J5TFL9"/>
<evidence type="ECO:0000313" key="2">
    <source>
        <dbReference type="EMBL" id="OIR15157.1"/>
    </source>
</evidence>
<dbReference type="Pfam" id="PF00801">
    <property type="entry name" value="PKD"/>
    <property type="match status" value="1"/>
</dbReference>
<protein>
    <recommendedName>
        <fullName evidence="1">PKD domain-containing protein</fullName>
    </recommendedName>
</protein>
<dbReference type="SMART" id="SM00089">
    <property type="entry name" value="PKD"/>
    <property type="match status" value="5"/>
</dbReference>
<accession>A0A1J5TFL9</accession>
<dbReference type="InterPro" id="IPR013783">
    <property type="entry name" value="Ig-like_fold"/>
</dbReference>
<dbReference type="Pfam" id="PF18911">
    <property type="entry name" value="PKD_4"/>
    <property type="match status" value="2"/>
</dbReference>
<comment type="caution">
    <text evidence="2">The sequence shown here is derived from an EMBL/GenBank/DDBJ whole genome shotgun (WGS) entry which is preliminary data.</text>
</comment>
<dbReference type="InterPro" id="IPR008757">
    <property type="entry name" value="Peptidase_M6-like_domain"/>
</dbReference>
<feature type="domain" description="PKD" evidence="1">
    <location>
        <begin position="597"/>
        <end position="681"/>
    </location>
</feature>
<dbReference type="GO" id="GO:0008233">
    <property type="term" value="F:peptidase activity"/>
    <property type="evidence" value="ECO:0007669"/>
    <property type="project" value="InterPro"/>
</dbReference>
<dbReference type="GO" id="GO:0006508">
    <property type="term" value="P:proteolysis"/>
    <property type="evidence" value="ECO:0007669"/>
    <property type="project" value="InterPro"/>
</dbReference>
<dbReference type="PROSITE" id="PS50093">
    <property type="entry name" value="PKD"/>
    <property type="match status" value="1"/>
</dbReference>
<dbReference type="InterPro" id="IPR022409">
    <property type="entry name" value="PKD/Chitinase_dom"/>
</dbReference>
<evidence type="ECO:0000313" key="3">
    <source>
        <dbReference type="Proteomes" id="UP000183815"/>
    </source>
</evidence>
<dbReference type="InterPro" id="IPR000601">
    <property type="entry name" value="PKD_dom"/>
</dbReference>